<evidence type="ECO:0000313" key="2">
    <source>
        <dbReference type="Proteomes" id="UP001152320"/>
    </source>
</evidence>
<reference evidence="1" key="1">
    <citation type="submission" date="2021-10" db="EMBL/GenBank/DDBJ databases">
        <title>Tropical sea cucumber genome reveals ecological adaptation and Cuvierian tubules defense mechanism.</title>
        <authorList>
            <person name="Chen T."/>
        </authorList>
    </citation>
    <scope>NUCLEOTIDE SEQUENCE</scope>
    <source>
        <strain evidence="1">Nanhai2018</strain>
        <tissue evidence="1">Muscle</tissue>
    </source>
</reference>
<accession>A0A9Q1BIC1</accession>
<dbReference type="AlphaFoldDB" id="A0A9Q1BIC1"/>
<keyword evidence="2" id="KW-1185">Reference proteome</keyword>
<comment type="caution">
    <text evidence="1">The sequence shown here is derived from an EMBL/GenBank/DDBJ whole genome shotgun (WGS) entry which is preliminary data.</text>
</comment>
<protein>
    <submittedName>
        <fullName evidence="1">Uncharacterized protein</fullName>
    </submittedName>
</protein>
<proteinExistence type="predicted"/>
<gene>
    <name evidence="1" type="ORF">HOLleu_31266</name>
</gene>
<sequence>MKWLSVWDYDVLRHLPTERRYDNSNHCRFGLVNALPLRNKCKHFVVTENIDFCVVVESWIKDSDTFEMAKLKTRRLWFP</sequence>
<organism evidence="1 2">
    <name type="scientific">Holothuria leucospilota</name>
    <name type="common">Black long sea cucumber</name>
    <name type="synonym">Mertensiothuria leucospilota</name>
    <dbReference type="NCBI Taxonomy" id="206669"/>
    <lineage>
        <taxon>Eukaryota</taxon>
        <taxon>Metazoa</taxon>
        <taxon>Echinodermata</taxon>
        <taxon>Eleutherozoa</taxon>
        <taxon>Echinozoa</taxon>
        <taxon>Holothuroidea</taxon>
        <taxon>Aspidochirotacea</taxon>
        <taxon>Aspidochirotida</taxon>
        <taxon>Holothuriidae</taxon>
        <taxon>Holothuria</taxon>
    </lineage>
</organism>
<name>A0A9Q1BIC1_HOLLE</name>
<dbReference type="Proteomes" id="UP001152320">
    <property type="component" value="Chromosome 16"/>
</dbReference>
<evidence type="ECO:0000313" key="1">
    <source>
        <dbReference type="EMBL" id="KAJ8026447.1"/>
    </source>
</evidence>
<dbReference type="EMBL" id="JAIZAY010000016">
    <property type="protein sequence ID" value="KAJ8026447.1"/>
    <property type="molecule type" value="Genomic_DNA"/>
</dbReference>